<keyword evidence="10 18" id="KW-0547">Nucleotide-binding</keyword>
<dbReference type="SUPFAM" id="SSF52374">
    <property type="entry name" value="Nucleotidylyl transferase"/>
    <property type="match status" value="1"/>
</dbReference>
<evidence type="ECO:0000256" key="15">
    <source>
        <dbReference type="ARBA" id="ARBA00023146"/>
    </source>
</evidence>
<dbReference type="Gene3D" id="1.10.730.10">
    <property type="entry name" value="Isoleucyl-tRNA Synthetase, Domain 1"/>
    <property type="match status" value="1"/>
</dbReference>
<keyword evidence="8 18" id="KW-0436">Ligase</keyword>
<keyword evidence="11" id="KW-0862">Zinc</keyword>
<evidence type="ECO:0000313" key="19">
    <source>
        <dbReference type="EMBL" id="CAD7237253.1"/>
    </source>
</evidence>
<keyword evidence="15 18" id="KW-0030">Aminoacyl-tRNA synthetase</keyword>
<evidence type="ECO:0000256" key="2">
    <source>
        <dbReference type="ARBA" id="ARBA00004496"/>
    </source>
</evidence>
<comment type="subunit">
    <text evidence="3">Homodimer.</text>
</comment>
<dbReference type="SUPFAM" id="SSF47323">
    <property type="entry name" value="Anticodon-binding domain of a subclass of class I aminoacyl-tRNA synthetases"/>
    <property type="match status" value="1"/>
</dbReference>
<protein>
    <recommendedName>
        <fullName evidence="5">Methionine--tRNA ligase</fullName>
        <ecNumber evidence="4">6.1.1.10</ecNumber>
    </recommendedName>
    <alternativeName>
        <fullName evidence="16">Methionyl-tRNA synthetase</fullName>
    </alternativeName>
</protein>
<evidence type="ECO:0000256" key="1">
    <source>
        <dbReference type="ARBA" id="ARBA00003314"/>
    </source>
</evidence>
<dbReference type="PANTHER" id="PTHR45765">
    <property type="entry name" value="METHIONINE--TRNA LIGASE"/>
    <property type="match status" value="1"/>
</dbReference>
<keyword evidence="13" id="KW-0694">RNA-binding</keyword>
<dbReference type="Pfam" id="PF01588">
    <property type="entry name" value="tRNA_bind"/>
    <property type="match status" value="1"/>
</dbReference>
<keyword evidence="9" id="KW-0479">Metal-binding</keyword>
<organism evidence="19">
    <name type="scientific">Cyprideis torosa</name>
    <dbReference type="NCBI Taxonomy" id="163714"/>
    <lineage>
        <taxon>Eukaryota</taxon>
        <taxon>Metazoa</taxon>
        <taxon>Ecdysozoa</taxon>
        <taxon>Arthropoda</taxon>
        <taxon>Crustacea</taxon>
        <taxon>Oligostraca</taxon>
        <taxon>Ostracoda</taxon>
        <taxon>Podocopa</taxon>
        <taxon>Podocopida</taxon>
        <taxon>Cytherocopina</taxon>
        <taxon>Cytheroidea</taxon>
        <taxon>Cytherideidae</taxon>
        <taxon>Cyprideis</taxon>
    </lineage>
</organism>
<evidence type="ECO:0000256" key="8">
    <source>
        <dbReference type="ARBA" id="ARBA00022598"/>
    </source>
</evidence>
<keyword evidence="12 18" id="KW-0067">ATP-binding</keyword>
<dbReference type="InterPro" id="IPR002547">
    <property type="entry name" value="tRNA-bd_dom"/>
</dbReference>
<evidence type="ECO:0000256" key="10">
    <source>
        <dbReference type="ARBA" id="ARBA00022741"/>
    </source>
</evidence>
<dbReference type="SUPFAM" id="SSF50249">
    <property type="entry name" value="Nucleic acid-binding proteins"/>
    <property type="match status" value="1"/>
</dbReference>
<dbReference type="NCBIfam" id="TIGR00399">
    <property type="entry name" value="metG_C_term"/>
    <property type="match status" value="1"/>
</dbReference>
<dbReference type="InterPro" id="IPR012340">
    <property type="entry name" value="NA-bd_OB-fold"/>
</dbReference>
<gene>
    <name evidence="19" type="ORF">CTOB1V02_LOCUS15068</name>
</gene>
<evidence type="ECO:0000256" key="13">
    <source>
        <dbReference type="ARBA" id="ARBA00022884"/>
    </source>
</evidence>
<dbReference type="GO" id="GO:0000049">
    <property type="term" value="F:tRNA binding"/>
    <property type="evidence" value="ECO:0007669"/>
    <property type="project" value="UniProtKB-UniRule"/>
</dbReference>
<proteinExistence type="inferred from homology"/>
<evidence type="ECO:0000256" key="9">
    <source>
        <dbReference type="ARBA" id="ARBA00022723"/>
    </source>
</evidence>
<dbReference type="GO" id="GO:0004825">
    <property type="term" value="F:methionine-tRNA ligase activity"/>
    <property type="evidence" value="ECO:0007669"/>
    <property type="project" value="UniProtKB-EC"/>
</dbReference>
<keyword evidence="14 18" id="KW-0648">Protein biosynthesis</keyword>
<sequence length="472" mass="53316">MTRDLSWGVDVPHHIKGHEGKKLYVWMDAPIGYISSTKQWAKDNGKDWEPYWKDKDTALIHFIGKDNIVFHCLIFPSILNAHGDYILPVNVPANQFLNLEGEKLSTSKNWAVWVHEYLDDLPGKEDELRYCMIKNMPETKDSDFTWKSYQEANNSELVNNLANFVNRVVVLTNKYYEGKVPEFDEGQDLIGPDDPMDAAYHDSELLRLFDDLHQAGDYIRQFEFRNALQKIMEISSKGNQILQANEPWKKQKTSPEEVTVVMNLALQYVAALGVAIKPFLPFTSDKISALLNIPVVDDHSGLLTLMDKLAEGEHPITAGHVIGKPDHLFSRIDDSVIEAQIEKLKANSKQKEEESTPTNSHPIKEEITFDDFIKMDIRTATITEASKVKKADKLLQITLDLGFETRTVVSGIAEHYKPEDIIGQQVSLLANLAPLKIRGVESRGMILMAEDSNGKLVFVAPSENIEEGSGVR</sequence>
<dbReference type="Pfam" id="PF09334">
    <property type="entry name" value="tRNA-synt_1g"/>
    <property type="match status" value="1"/>
</dbReference>
<evidence type="ECO:0000256" key="6">
    <source>
        <dbReference type="ARBA" id="ARBA00022490"/>
    </source>
</evidence>
<comment type="catalytic activity">
    <reaction evidence="17">
        <text>tRNA(Met) + L-methionine + ATP = L-methionyl-tRNA(Met) + AMP + diphosphate</text>
        <dbReference type="Rhea" id="RHEA:13481"/>
        <dbReference type="Rhea" id="RHEA-COMP:9667"/>
        <dbReference type="Rhea" id="RHEA-COMP:9698"/>
        <dbReference type="ChEBI" id="CHEBI:30616"/>
        <dbReference type="ChEBI" id="CHEBI:33019"/>
        <dbReference type="ChEBI" id="CHEBI:57844"/>
        <dbReference type="ChEBI" id="CHEBI:78442"/>
        <dbReference type="ChEBI" id="CHEBI:78530"/>
        <dbReference type="ChEBI" id="CHEBI:456215"/>
        <dbReference type="EC" id="6.1.1.10"/>
    </reaction>
</comment>
<comment type="similarity">
    <text evidence="18">Belongs to the class-I aminoacyl-tRNA synthetase family.</text>
</comment>
<dbReference type="GO" id="GO:0046872">
    <property type="term" value="F:metal ion binding"/>
    <property type="evidence" value="ECO:0007669"/>
    <property type="project" value="UniProtKB-KW"/>
</dbReference>
<dbReference type="InterPro" id="IPR009080">
    <property type="entry name" value="tRNAsynth_Ia_anticodon-bd"/>
</dbReference>
<dbReference type="InterPro" id="IPR041872">
    <property type="entry name" value="Anticodon_Met"/>
</dbReference>
<dbReference type="CDD" id="cd07957">
    <property type="entry name" value="Anticodon_Ia_Met"/>
    <property type="match status" value="1"/>
</dbReference>
<dbReference type="AlphaFoldDB" id="A0A7R8WZK1"/>
<dbReference type="GO" id="GO:0006431">
    <property type="term" value="P:methionyl-tRNA aminoacylation"/>
    <property type="evidence" value="ECO:0007669"/>
    <property type="project" value="InterPro"/>
</dbReference>
<comment type="function">
    <text evidence="1">Is required not only for elongation of protein synthesis but also for the initiation of all mRNA translation through initiator tRNA(fMet) aminoacylation.</text>
</comment>
<keyword evidence="6" id="KW-0963">Cytoplasm</keyword>
<evidence type="ECO:0000256" key="14">
    <source>
        <dbReference type="ARBA" id="ARBA00022917"/>
    </source>
</evidence>
<dbReference type="OrthoDB" id="197206at2759"/>
<evidence type="ECO:0000256" key="3">
    <source>
        <dbReference type="ARBA" id="ARBA00011738"/>
    </source>
</evidence>
<dbReference type="PROSITE" id="PS50886">
    <property type="entry name" value="TRBD"/>
    <property type="match status" value="1"/>
</dbReference>
<dbReference type="InterPro" id="IPR015413">
    <property type="entry name" value="Methionyl/Leucyl_tRNA_Synth"/>
</dbReference>
<comment type="subcellular location">
    <subcellularLocation>
        <location evidence="2">Cytoplasm</location>
    </subcellularLocation>
</comment>
<dbReference type="GO" id="GO:0005524">
    <property type="term" value="F:ATP binding"/>
    <property type="evidence" value="ECO:0007669"/>
    <property type="project" value="UniProtKB-KW"/>
</dbReference>
<dbReference type="Gene3D" id="3.40.50.620">
    <property type="entry name" value="HUPs"/>
    <property type="match status" value="1"/>
</dbReference>
<evidence type="ECO:0000256" key="18">
    <source>
        <dbReference type="RuleBase" id="RU363039"/>
    </source>
</evidence>
<dbReference type="CDD" id="cd02800">
    <property type="entry name" value="tRNA_bind_EcMetRS_like"/>
    <property type="match status" value="1"/>
</dbReference>
<evidence type="ECO:0000256" key="16">
    <source>
        <dbReference type="ARBA" id="ARBA00030904"/>
    </source>
</evidence>
<evidence type="ECO:0000256" key="11">
    <source>
        <dbReference type="ARBA" id="ARBA00022833"/>
    </source>
</evidence>
<dbReference type="EMBL" id="OB686158">
    <property type="protein sequence ID" value="CAD7237253.1"/>
    <property type="molecule type" value="Genomic_DNA"/>
</dbReference>
<dbReference type="Pfam" id="PF19303">
    <property type="entry name" value="Anticodon_3"/>
    <property type="match status" value="1"/>
</dbReference>
<dbReference type="FunFam" id="2.40.50.140:FF:000042">
    <property type="entry name" value="Methionine--tRNA ligase"/>
    <property type="match status" value="1"/>
</dbReference>
<evidence type="ECO:0000256" key="4">
    <source>
        <dbReference type="ARBA" id="ARBA00012838"/>
    </source>
</evidence>
<dbReference type="Gene3D" id="2.40.50.140">
    <property type="entry name" value="Nucleic acid-binding proteins"/>
    <property type="match status" value="1"/>
</dbReference>
<dbReference type="PANTHER" id="PTHR45765:SF1">
    <property type="entry name" value="METHIONINE--TRNA LIGASE, CYTOPLASMIC"/>
    <property type="match status" value="1"/>
</dbReference>
<evidence type="ECO:0000256" key="12">
    <source>
        <dbReference type="ARBA" id="ARBA00022840"/>
    </source>
</evidence>
<dbReference type="GO" id="GO:0005829">
    <property type="term" value="C:cytosol"/>
    <property type="evidence" value="ECO:0007669"/>
    <property type="project" value="TreeGrafter"/>
</dbReference>
<dbReference type="InterPro" id="IPR023458">
    <property type="entry name" value="Met-tRNA_ligase_1"/>
</dbReference>
<keyword evidence="7" id="KW-0820">tRNA-binding</keyword>
<evidence type="ECO:0000256" key="17">
    <source>
        <dbReference type="ARBA" id="ARBA00047364"/>
    </source>
</evidence>
<evidence type="ECO:0000256" key="5">
    <source>
        <dbReference type="ARBA" id="ARBA00018753"/>
    </source>
</evidence>
<accession>A0A7R8WZK1</accession>
<dbReference type="EC" id="6.1.1.10" evidence="4"/>
<dbReference type="InterPro" id="IPR004495">
    <property type="entry name" value="Met-tRNA-synth_bsu_C"/>
</dbReference>
<dbReference type="InterPro" id="IPR014729">
    <property type="entry name" value="Rossmann-like_a/b/a_fold"/>
</dbReference>
<name>A0A7R8WZK1_9CRUS</name>
<reference evidence="19" key="1">
    <citation type="submission" date="2020-11" db="EMBL/GenBank/DDBJ databases">
        <authorList>
            <person name="Tran Van P."/>
        </authorList>
    </citation>
    <scope>NUCLEOTIDE SEQUENCE</scope>
</reference>
<evidence type="ECO:0000256" key="7">
    <source>
        <dbReference type="ARBA" id="ARBA00022555"/>
    </source>
</evidence>